<protein>
    <submittedName>
        <fullName evidence="1">Uncharacterized protein</fullName>
    </submittedName>
</protein>
<accession>A0A7W9HM72</accession>
<reference evidence="1 2" key="1">
    <citation type="submission" date="2020-08" db="EMBL/GenBank/DDBJ databases">
        <title>Sequencing the genomes of 1000 actinobacteria strains.</title>
        <authorList>
            <person name="Klenk H.-P."/>
        </authorList>
    </citation>
    <scope>NUCLEOTIDE SEQUENCE [LARGE SCALE GENOMIC DNA]</scope>
    <source>
        <strain evidence="1 2">DSM 45486</strain>
    </source>
</reference>
<proteinExistence type="predicted"/>
<organism evidence="1 2">
    <name type="scientific">Saccharothrix ecbatanensis</name>
    <dbReference type="NCBI Taxonomy" id="1105145"/>
    <lineage>
        <taxon>Bacteria</taxon>
        <taxon>Bacillati</taxon>
        <taxon>Actinomycetota</taxon>
        <taxon>Actinomycetes</taxon>
        <taxon>Pseudonocardiales</taxon>
        <taxon>Pseudonocardiaceae</taxon>
        <taxon>Saccharothrix</taxon>
    </lineage>
</organism>
<gene>
    <name evidence="1" type="ORF">F4560_004615</name>
</gene>
<name>A0A7W9HM72_9PSEU</name>
<comment type="caution">
    <text evidence="1">The sequence shown here is derived from an EMBL/GenBank/DDBJ whole genome shotgun (WGS) entry which is preliminary data.</text>
</comment>
<dbReference type="EMBL" id="JACHMO010000001">
    <property type="protein sequence ID" value="MBB5804847.1"/>
    <property type="molecule type" value="Genomic_DNA"/>
</dbReference>
<evidence type="ECO:0000313" key="1">
    <source>
        <dbReference type="EMBL" id="MBB5804847.1"/>
    </source>
</evidence>
<dbReference type="AlphaFoldDB" id="A0A7W9HM72"/>
<sequence>MTATNRSGNTGRYFIVLNSFSEYGFSFEMWGRDLDRVTPRPVGDVLTVLNVIVVAVALRGGRSVS</sequence>
<dbReference type="Proteomes" id="UP000552097">
    <property type="component" value="Unassembled WGS sequence"/>
</dbReference>
<evidence type="ECO:0000313" key="2">
    <source>
        <dbReference type="Proteomes" id="UP000552097"/>
    </source>
</evidence>
<keyword evidence="2" id="KW-1185">Reference proteome</keyword>